<dbReference type="EMBL" id="PDJI01000004">
    <property type="protein sequence ID" value="PFG39620.1"/>
    <property type="molecule type" value="Genomic_DNA"/>
</dbReference>
<protein>
    <submittedName>
        <fullName evidence="2">Uncharacterized protein</fullName>
    </submittedName>
</protein>
<evidence type="ECO:0000313" key="3">
    <source>
        <dbReference type="Proteomes" id="UP000222106"/>
    </source>
</evidence>
<dbReference type="Proteomes" id="UP000222106">
    <property type="component" value="Unassembled WGS sequence"/>
</dbReference>
<name>A0A2A9EN10_9MICO</name>
<organism evidence="2 3">
    <name type="scientific">Georgenia soli</name>
    <dbReference type="NCBI Taxonomy" id="638953"/>
    <lineage>
        <taxon>Bacteria</taxon>
        <taxon>Bacillati</taxon>
        <taxon>Actinomycetota</taxon>
        <taxon>Actinomycetes</taxon>
        <taxon>Micrococcales</taxon>
        <taxon>Bogoriellaceae</taxon>
        <taxon>Georgenia</taxon>
    </lineage>
</organism>
<reference evidence="2 3" key="1">
    <citation type="submission" date="2017-10" db="EMBL/GenBank/DDBJ databases">
        <title>Sequencing the genomes of 1000 actinobacteria strains.</title>
        <authorList>
            <person name="Klenk H.-P."/>
        </authorList>
    </citation>
    <scope>NUCLEOTIDE SEQUENCE [LARGE SCALE GENOMIC DNA]</scope>
    <source>
        <strain evidence="2 3">DSM 21838</strain>
    </source>
</reference>
<dbReference type="RefSeq" id="WP_098483691.1">
    <property type="nucleotide sequence ID" value="NZ_PDJI01000004.1"/>
</dbReference>
<evidence type="ECO:0000256" key="1">
    <source>
        <dbReference type="SAM" id="MobiDB-lite"/>
    </source>
</evidence>
<keyword evidence="3" id="KW-1185">Reference proteome</keyword>
<dbReference type="OrthoDB" id="5189813at2"/>
<comment type="caution">
    <text evidence="2">The sequence shown here is derived from an EMBL/GenBank/DDBJ whole genome shotgun (WGS) entry which is preliminary data.</text>
</comment>
<accession>A0A2A9EN10</accession>
<evidence type="ECO:0000313" key="2">
    <source>
        <dbReference type="EMBL" id="PFG39620.1"/>
    </source>
</evidence>
<proteinExistence type="predicted"/>
<sequence>MSPTPSFPGHDGGAAAVPDRECTRPGPCRSYRAGHLIHFIHAGFIRRTPWGWRDGVVRASGEDNVAVVDYLDGSGTAEIWQHHDLSVVAPPGSPVRLHERYYALESGDAILNVLLLRGVGPVPEPETPELWAGEGDPIFVDLATGRGVRAPRR</sequence>
<gene>
    <name evidence="2" type="ORF">ATJ97_2131</name>
</gene>
<dbReference type="AlphaFoldDB" id="A0A2A9EN10"/>
<feature type="region of interest" description="Disordered" evidence="1">
    <location>
        <begin position="1"/>
        <end position="24"/>
    </location>
</feature>